<dbReference type="Gene3D" id="3.40.50.2300">
    <property type="match status" value="1"/>
</dbReference>
<proteinExistence type="predicted"/>
<evidence type="ECO:0000313" key="4">
    <source>
        <dbReference type="Proteomes" id="UP000028782"/>
    </source>
</evidence>
<name>A0A076PZ94_COMTE</name>
<organism evidence="3 4">
    <name type="scientific">Comamonas testosteroni TK102</name>
    <dbReference type="NCBI Taxonomy" id="1392005"/>
    <lineage>
        <taxon>Bacteria</taxon>
        <taxon>Pseudomonadati</taxon>
        <taxon>Pseudomonadota</taxon>
        <taxon>Betaproteobacteria</taxon>
        <taxon>Burkholderiales</taxon>
        <taxon>Comamonadaceae</taxon>
        <taxon>Comamonas</taxon>
    </lineage>
</organism>
<dbReference type="Proteomes" id="UP000028782">
    <property type="component" value="Chromosome"/>
</dbReference>
<accession>A0A076PZ94</accession>
<feature type="modified residue" description="4-aspartylphosphate" evidence="1">
    <location>
        <position position="57"/>
    </location>
</feature>
<dbReference type="HOGENOM" id="CLU_000445_69_15_4"/>
<sequence length="126" mass="14146">MKLRTFFVEDNPTIRDNLIATMAELADVEAVGVAETEADAVRWLSHNPDAWDLVIVDLFLREGSGLGIVTSFQQRPRQKKLLVLSNYATADIRQRCLELNADAVFDKSNEIDALIDFCMDLNTSKS</sequence>
<dbReference type="Pfam" id="PF00072">
    <property type="entry name" value="Response_reg"/>
    <property type="match status" value="1"/>
</dbReference>
<evidence type="ECO:0000313" key="3">
    <source>
        <dbReference type="EMBL" id="AIJ48772.1"/>
    </source>
</evidence>
<dbReference type="GO" id="GO:0000160">
    <property type="term" value="P:phosphorelay signal transduction system"/>
    <property type="evidence" value="ECO:0007669"/>
    <property type="project" value="InterPro"/>
</dbReference>
<dbReference type="AlphaFoldDB" id="A0A076PZ94"/>
<dbReference type="EMBL" id="CP006704">
    <property type="protein sequence ID" value="AIJ48772.1"/>
    <property type="molecule type" value="Genomic_DNA"/>
</dbReference>
<dbReference type="SUPFAM" id="SSF52172">
    <property type="entry name" value="CheY-like"/>
    <property type="match status" value="1"/>
</dbReference>
<keyword evidence="1" id="KW-0597">Phosphoprotein</keyword>
<reference evidence="3 4" key="1">
    <citation type="journal article" date="2014" name="Genome Announc.">
        <title>Complete Genome Sequence of Polychlorinated Biphenyl Degrader Comamonas testosteroni TK102 (NBRC 109938).</title>
        <authorList>
            <person name="Fukuda K."/>
            <person name="Hosoyama A."/>
            <person name="Tsuchikane K."/>
            <person name="Ohji S."/>
            <person name="Yamazoe A."/>
            <person name="Fujita N."/>
            <person name="Shintani M."/>
            <person name="Kimbara K."/>
        </authorList>
    </citation>
    <scope>NUCLEOTIDE SEQUENCE [LARGE SCALE GENOMIC DNA]</scope>
    <source>
        <strain evidence="3">TK102</strain>
    </source>
</reference>
<dbReference type="InterPro" id="IPR011006">
    <property type="entry name" value="CheY-like_superfamily"/>
</dbReference>
<evidence type="ECO:0000259" key="2">
    <source>
        <dbReference type="PROSITE" id="PS50110"/>
    </source>
</evidence>
<protein>
    <submittedName>
        <fullName evidence="3">Chemotaxis protein CheY</fullName>
    </submittedName>
</protein>
<dbReference type="RefSeq" id="WP_003051888.1">
    <property type="nucleotide sequence ID" value="NZ_CP006704.1"/>
</dbReference>
<feature type="domain" description="Response regulatory" evidence="2">
    <location>
        <begin position="4"/>
        <end position="122"/>
    </location>
</feature>
<dbReference type="PROSITE" id="PS50110">
    <property type="entry name" value="RESPONSE_REGULATORY"/>
    <property type="match status" value="1"/>
</dbReference>
<dbReference type="SMART" id="SM00448">
    <property type="entry name" value="REC"/>
    <property type="match status" value="1"/>
</dbReference>
<dbReference type="KEGG" id="ctes:O987_23450"/>
<dbReference type="CDD" id="cd00156">
    <property type="entry name" value="REC"/>
    <property type="match status" value="1"/>
</dbReference>
<dbReference type="InterPro" id="IPR001789">
    <property type="entry name" value="Sig_transdc_resp-reg_receiver"/>
</dbReference>
<gene>
    <name evidence="3" type="ORF">O987_23450</name>
</gene>
<evidence type="ECO:0000256" key="1">
    <source>
        <dbReference type="PROSITE-ProRule" id="PRU00169"/>
    </source>
</evidence>